<organism evidence="1 2">
    <name type="scientific">Nicotiana attenuata</name>
    <name type="common">Coyote tobacco</name>
    <dbReference type="NCBI Taxonomy" id="49451"/>
    <lineage>
        <taxon>Eukaryota</taxon>
        <taxon>Viridiplantae</taxon>
        <taxon>Streptophyta</taxon>
        <taxon>Embryophyta</taxon>
        <taxon>Tracheophyta</taxon>
        <taxon>Spermatophyta</taxon>
        <taxon>Magnoliopsida</taxon>
        <taxon>eudicotyledons</taxon>
        <taxon>Gunneridae</taxon>
        <taxon>Pentapetalae</taxon>
        <taxon>asterids</taxon>
        <taxon>lamiids</taxon>
        <taxon>Solanales</taxon>
        <taxon>Solanaceae</taxon>
        <taxon>Nicotianoideae</taxon>
        <taxon>Nicotianeae</taxon>
        <taxon>Nicotiana</taxon>
    </lineage>
</organism>
<protein>
    <submittedName>
        <fullName evidence="1">Uncharacterized protein</fullName>
    </submittedName>
</protein>
<evidence type="ECO:0000313" key="1">
    <source>
        <dbReference type="EMBL" id="OIT27394.1"/>
    </source>
</evidence>
<dbReference type="PANTHER" id="PTHR35218:SF8">
    <property type="entry name" value="ENDONUCLEASE_EXONUCLEASE_PHOSPHATASE"/>
    <property type="match status" value="1"/>
</dbReference>
<sequence length="126" mass="13991">MLVLLETKMADHQTLAQQLQFDMIIQSPTIGPSGGIVLMWKEEFVAVEEVATTPQGIHAMICNKASRWVVHKGNRVSFLDNTWIPNQPAIRQMIEGPLTQNDLEAKVSSIHNTGNWDTSAVSINIP</sequence>
<accession>A0A1J6KBE3</accession>
<dbReference type="Gramene" id="OIT27394">
    <property type="protein sequence ID" value="OIT27394"/>
    <property type="gene ID" value="A4A49_55985"/>
</dbReference>
<name>A0A1J6KBE3_NICAT</name>
<feature type="non-terminal residue" evidence="1">
    <location>
        <position position="126"/>
    </location>
</feature>
<dbReference type="EMBL" id="MJEQ01002427">
    <property type="protein sequence ID" value="OIT27394.1"/>
    <property type="molecule type" value="Genomic_DNA"/>
</dbReference>
<reference evidence="1" key="1">
    <citation type="submission" date="2016-11" db="EMBL/GenBank/DDBJ databases">
        <title>The genome of Nicotiana attenuata.</title>
        <authorList>
            <person name="Xu S."/>
            <person name="Brockmoeller T."/>
            <person name="Gaquerel E."/>
            <person name="Navarro A."/>
            <person name="Kuhl H."/>
            <person name="Gase K."/>
            <person name="Ling Z."/>
            <person name="Zhou W."/>
            <person name="Kreitzer C."/>
            <person name="Stanke M."/>
            <person name="Tang H."/>
            <person name="Lyons E."/>
            <person name="Pandey P."/>
            <person name="Pandey S.P."/>
            <person name="Timmermann B."/>
            <person name="Baldwin I.T."/>
        </authorList>
    </citation>
    <scope>NUCLEOTIDE SEQUENCE [LARGE SCALE GENOMIC DNA]</scope>
    <source>
        <strain evidence="1">UT</strain>
    </source>
</reference>
<dbReference type="PANTHER" id="PTHR35218">
    <property type="entry name" value="RNASE H DOMAIN-CONTAINING PROTEIN"/>
    <property type="match status" value="1"/>
</dbReference>
<keyword evidence="2" id="KW-1185">Reference proteome</keyword>
<comment type="caution">
    <text evidence="1">The sequence shown here is derived from an EMBL/GenBank/DDBJ whole genome shotgun (WGS) entry which is preliminary data.</text>
</comment>
<dbReference type="Proteomes" id="UP000187609">
    <property type="component" value="Unassembled WGS sequence"/>
</dbReference>
<evidence type="ECO:0000313" key="2">
    <source>
        <dbReference type="Proteomes" id="UP000187609"/>
    </source>
</evidence>
<proteinExistence type="predicted"/>
<dbReference type="SMR" id="A0A1J6KBE3"/>
<gene>
    <name evidence="1" type="ORF">A4A49_55985</name>
</gene>
<dbReference type="AlphaFoldDB" id="A0A1J6KBE3"/>